<dbReference type="EMBL" id="REGN01010355">
    <property type="protein sequence ID" value="RMZ99216.1"/>
    <property type="molecule type" value="Genomic_DNA"/>
</dbReference>
<dbReference type="Proteomes" id="UP000276133">
    <property type="component" value="Unassembled WGS sequence"/>
</dbReference>
<name>A0A3M7PJC9_BRAPC</name>
<evidence type="ECO:0000313" key="2">
    <source>
        <dbReference type="Proteomes" id="UP000276133"/>
    </source>
</evidence>
<dbReference type="AlphaFoldDB" id="A0A3M7PJC9"/>
<reference evidence="1 2" key="1">
    <citation type="journal article" date="2018" name="Sci. Rep.">
        <title>Genomic signatures of local adaptation to the degree of environmental predictability in rotifers.</title>
        <authorList>
            <person name="Franch-Gras L."/>
            <person name="Hahn C."/>
            <person name="Garcia-Roger E.M."/>
            <person name="Carmona M.J."/>
            <person name="Serra M."/>
            <person name="Gomez A."/>
        </authorList>
    </citation>
    <scope>NUCLEOTIDE SEQUENCE [LARGE SCALE GENOMIC DNA]</scope>
    <source>
        <strain evidence="1">HYR1</strain>
    </source>
</reference>
<accession>A0A3M7PJC9</accession>
<keyword evidence="2" id="KW-1185">Reference proteome</keyword>
<organism evidence="1 2">
    <name type="scientific">Brachionus plicatilis</name>
    <name type="common">Marine rotifer</name>
    <name type="synonym">Brachionus muelleri</name>
    <dbReference type="NCBI Taxonomy" id="10195"/>
    <lineage>
        <taxon>Eukaryota</taxon>
        <taxon>Metazoa</taxon>
        <taxon>Spiralia</taxon>
        <taxon>Gnathifera</taxon>
        <taxon>Rotifera</taxon>
        <taxon>Eurotatoria</taxon>
        <taxon>Monogononta</taxon>
        <taxon>Pseudotrocha</taxon>
        <taxon>Ploima</taxon>
        <taxon>Brachionidae</taxon>
        <taxon>Brachionus</taxon>
    </lineage>
</organism>
<comment type="caution">
    <text evidence="1">The sequence shown here is derived from an EMBL/GenBank/DDBJ whole genome shotgun (WGS) entry which is preliminary data.</text>
</comment>
<sequence length="41" mass="4662">MQANVKNLVKLQLKLLNPIDSSINETVNKSKSLNLNNVRRN</sequence>
<gene>
    <name evidence="1" type="ORF">BpHYR1_052533</name>
</gene>
<proteinExistence type="predicted"/>
<evidence type="ECO:0000313" key="1">
    <source>
        <dbReference type="EMBL" id="RMZ99216.1"/>
    </source>
</evidence>
<protein>
    <submittedName>
        <fullName evidence="1">Uncharacterized protein</fullName>
    </submittedName>
</protein>